<keyword evidence="2" id="KW-0472">Membrane</keyword>
<name>A0ABR9III4_RHIVS</name>
<sequence>MANRLNAGFTGQPANKPEGIRKAASDTASAVKREVQAVATGAADHPHTASSVVVGIGVLAFSIGYLLGRQSVETSRFWR</sequence>
<organism evidence="3 4">
    <name type="scientific">Rhizobium viscosum</name>
    <name type="common">Arthrobacter viscosus</name>
    <dbReference type="NCBI Taxonomy" id="1673"/>
    <lineage>
        <taxon>Bacteria</taxon>
        <taxon>Pseudomonadati</taxon>
        <taxon>Pseudomonadota</taxon>
        <taxon>Alphaproteobacteria</taxon>
        <taxon>Hyphomicrobiales</taxon>
        <taxon>Rhizobiaceae</taxon>
        <taxon>Rhizobium/Agrobacterium group</taxon>
        <taxon>Rhizobium</taxon>
    </lineage>
</organism>
<feature type="region of interest" description="Disordered" evidence="1">
    <location>
        <begin position="1"/>
        <end position="27"/>
    </location>
</feature>
<dbReference type="RefSeq" id="WP_192727273.1">
    <property type="nucleotide sequence ID" value="NZ_BAAAVL010000003.1"/>
</dbReference>
<gene>
    <name evidence="3" type="ORF">H4W29_000169</name>
</gene>
<evidence type="ECO:0000313" key="4">
    <source>
        <dbReference type="Proteomes" id="UP000620262"/>
    </source>
</evidence>
<comment type="caution">
    <text evidence="3">The sequence shown here is derived from an EMBL/GenBank/DDBJ whole genome shotgun (WGS) entry which is preliminary data.</text>
</comment>
<reference evidence="3 4" key="1">
    <citation type="submission" date="2020-10" db="EMBL/GenBank/DDBJ databases">
        <title>Sequencing the genomes of 1000 actinobacteria strains.</title>
        <authorList>
            <person name="Klenk H.-P."/>
        </authorList>
    </citation>
    <scope>NUCLEOTIDE SEQUENCE [LARGE SCALE GENOMIC DNA]</scope>
    <source>
        <strain evidence="3 4">DSM 7307</strain>
    </source>
</reference>
<proteinExistence type="predicted"/>
<evidence type="ECO:0000256" key="2">
    <source>
        <dbReference type="SAM" id="Phobius"/>
    </source>
</evidence>
<keyword evidence="2" id="KW-0812">Transmembrane</keyword>
<keyword evidence="2" id="KW-1133">Transmembrane helix</keyword>
<keyword evidence="4" id="KW-1185">Reference proteome</keyword>
<dbReference type="Proteomes" id="UP000620262">
    <property type="component" value="Unassembled WGS sequence"/>
</dbReference>
<feature type="transmembrane region" description="Helical" evidence="2">
    <location>
        <begin position="49"/>
        <end position="68"/>
    </location>
</feature>
<protein>
    <recommendedName>
        <fullName evidence="5">CsbD family protein</fullName>
    </recommendedName>
</protein>
<evidence type="ECO:0000313" key="3">
    <source>
        <dbReference type="EMBL" id="MBE1502988.1"/>
    </source>
</evidence>
<evidence type="ECO:0000256" key="1">
    <source>
        <dbReference type="SAM" id="MobiDB-lite"/>
    </source>
</evidence>
<accession>A0ABR9III4</accession>
<dbReference type="EMBL" id="JADBEC010000001">
    <property type="protein sequence ID" value="MBE1502988.1"/>
    <property type="molecule type" value="Genomic_DNA"/>
</dbReference>
<evidence type="ECO:0008006" key="5">
    <source>
        <dbReference type="Google" id="ProtNLM"/>
    </source>
</evidence>